<organism evidence="3 4">
    <name type="scientific">Rehmannia glutinosa</name>
    <name type="common">Chinese foxglove</name>
    <dbReference type="NCBI Taxonomy" id="99300"/>
    <lineage>
        <taxon>Eukaryota</taxon>
        <taxon>Viridiplantae</taxon>
        <taxon>Streptophyta</taxon>
        <taxon>Embryophyta</taxon>
        <taxon>Tracheophyta</taxon>
        <taxon>Spermatophyta</taxon>
        <taxon>Magnoliopsida</taxon>
        <taxon>eudicotyledons</taxon>
        <taxon>Gunneridae</taxon>
        <taxon>Pentapetalae</taxon>
        <taxon>asterids</taxon>
        <taxon>lamiids</taxon>
        <taxon>Lamiales</taxon>
        <taxon>Orobanchaceae</taxon>
        <taxon>Rehmannieae</taxon>
        <taxon>Rehmannia</taxon>
    </lineage>
</organism>
<evidence type="ECO:0000259" key="2">
    <source>
        <dbReference type="PROSITE" id="PS50206"/>
    </source>
</evidence>
<sequence>MNDQLYQNGLGNLKKLTQSSYLRPNGMIFVDSSSNSAGNDQIMDFISNTTENTDILPNYADPELIMSLDGVPIDPPLILDSSNLDVNSLTDIVSEMNESTAEIINEGENVLSNLFGNVTSSVTTSLTNANEAVDSVINEIVSFINKSGESAGNKLTGISSELKEASGKAGFVALDVIRRTIIVVEDSLIQGAKTVGYAYSSSKEFLPSEFQEVLNLSEESVAKVLNPAGNAFRQVYMAVEGFEESIGLDPNDPLIPFVFFLGLSATLWGSYRILKYSGYAGDLSPQSTLELLRGNENVVLVDIRPEARDLLLLWLSQLNVRERDGIPDLRRTARFRYASVALPEIDGSLKKLLKGGRDIEDTLLAAVIRNLKIVEDRSKVLVMDADGTRSKGIARSLRKLGTKASITRQSYTSNYRPYLVQGGFRSWVKEGFRIKMLKPETALTILNEEAEAILEEINPTPLKIIGFGVGFVAAAYSLAEWEKTLQFVGVIGLGQTIYRRLASYQDAEDFKQDVRLLLAPVRLGGQAISWASGKLDTNRNGLPTSPSLVDVQSRVLQAAAKHESQPSDTEGIQDSSSQIASSDNGNVHTSEA</sequence>
<dbReference type="SUPFAM" id="SSF52821">
    <property type="entry name" value="Rhodanese/Cell cycle control phosphatase"/>
    <property type="match status" value="1"/>
</dbReference>
<dbReference type="InterPro" id="IPR036873">
    <property type="entry name" value="Rhodanese-like_dom_sf"/>
</dbReference>
<keyword evidence="4" id="KW-1185">Reference proteome</keyword>
<gene>
    <name evidence="3" type="ORF">DH2020_041573</name>
</gene>
<comment type="caution">
    <text evidence="3">The sequence shown here is derived from an EMBL/GenBank/DDBJ whole genome shotgun (WGS) entry which is preliminary data.</text>
</comment>
<dbReference type="InterPro" id="IPR044690">
    <property type="entry name" value="CAS_plant"/>
</dbReference>
<evidence type="ECO:0000256" key="1">
    <source>
        <dbReference type="SAM" id="MobiDB-lite"/>
    </source>
</evidence>
<dbReference type="EMBL" id="JABTTQ020002325">
    <property type="protein sequence ID" value="KAK6124690.1"/>
    <property type="molecule type" value="Genomic_DNA"/>
</dbReference>
<dbReference type="Gene3D" id="3.40.250.10">
    <property type="entry name" value="Rhodanese-like domain"/>
    <property type="match status" value="1"/>
</dbReference>
<dbReference type="InterPro" id="IPR001763">
    <property type="entry name" value="Rhodanese-like_dom"/>
</dbReference>
<feature type="domain" description="Rhodanese" evidence="2">
    <location>
        <begin position="349"/>
        <end position="436"/>
    </location>
</feature>
<feature type="region of interest" description="Disordered" evidence="1">
    <location>
        <begin position="558"/>
        <end position="592"/>
    </location>
</feature>
<evidence type="ECO:0000313" key="4">
    <source>
        <dbReference type="Proteomes" id="UP001318860"/>
    </source>
</evidence>
<feature type="compositionally biased region" description="Low complexity" evidence="1">
    <location>
        <begin position="572"/>
        <end position="586"/>
    </location>
</feature>
<name>A0ABR0UR98_REHGL</name>
<protein>
    <recommendedName>
        <fullName evidence="2">Rhodanese domain-containing protein</fullName>
    </recommendedName>
</protein>
<accession>A0ABR0UR98</accession>
<evidence type="ECO:0000313" key="3">
    <source>
        <dbReference type="EMBL" id="KAK6124690.1"/>
    </source>
</evidence>
<dbReference type="PROSITE" id="PS50206">
    <property type="entry name" value="RHODANESE_3"/>
    <property type="match status" value="1"/>
</dbReference>
<dbReference type="PANTHER" id="PTHR34209">
    <property type="entry name" value="RHODANESE/CELL CYCLE CONTROL PHOSPHATASE SUPERFAMILY PROTEIN"/>
    <property type="match status" value="1"/>
</dbReference>
<reference evidence="3 4" key="1">
    <citation type="journal article" date="2021" name="Comput. Struct. Biotechnol. J.">
        <title>De novo genome assembly of the potent medicinal plant Rehmannia glutinosa using nanopore technology.</title>
        <authorList>
            <person name="Ma L."/>
            <person name="Dong C."/>
            <person name="Song C."/>
            <person name="Wang X."/>
            <person name="Zheng X."/>
            <person name="Niu Y."/>
            <person name="Chen S."/>
            <person name="Feng W."/>
        </authorList>
    </citation>
    <scope>NUCLEOTIDE SEQUENCE [LARGE SCALE GENOMIC DNA]</scope>
    <source>
        <strain evidence="3">DH-2019</strain>
    </source>
</reference>
<proteinExistence type="predicted"/>
<dbReference type="Proteomes" id="UP001318860">
    <property type="component" value="Unassembled WGS sequence"/>
</dbReference>
<dbReference type="PANTHER" id="PTHR34209:SF3">
    <property type="entry name" value="RHODANESE_CELL CYCLE CONTROL PHOSPHATASE SUPERFAMILY PROTEIN"/>
    <property type="match status" value="1"/>
</dbReference>